<evidence type="ECO:0000256" key="2">
    <source>
        <dbReference type="SAM" id="SignalP"/>
    </source>
</evidence>
<evidence type="ECO:0000259" key="3">
    <source>
        <dbReference type="SMART" id="SM00093"/>
    </source>
</evidence>
<dbReference type="InterPro" id="IPR000215">
    <property type="entry name" value="Serpin_fam"/>
</dbReference>
<evidence type="ECO:0000313" key="4">
    <source>
        <dbReference type="EMBL" id="SHF07644.1"/>
    </source>
</evidence>
<dbReference type="OrthoDB" id="9764871at2"/>
<dbReference type="PANTHER" id="PTHR11461">
    <property type="entry name" value="SERINE PROTEASE INHIBITOR, SERPIN"/>
    <property type="match status" value="1"/>
</dbReference>
<feature type="chain" id="PRO_5012612372" evidence="2">
    <location>
        <begin position="21"/>
        <end position="421"/>
    </location>
</feature>
<keyword evidence="5" id="KW-1185">Reference proteome</keyword>
<dbReference type="InterPro" id="IPR036186">
    <property type="entry name" value="Serpin_sf"/>
</dbReference>
<feature type="signal peptide" evidence="2">
    <location>
        <begin position="1"/>
        <end position="20"/>
    </location>
</feature>
<feature type="domain" description="Serpin" evidence="3">
    <location>
        <begin position="59"/>
        <end position="420"/>
    </location>
</feature>
<dbReference type="InterPro" id="IPR042178">
    <property type="entry name" value="Serpin_sf_1"/>
</dbReference>
<dbReference type="InterPro" id="IPR042185">
    <property type="entry name" value="Serpin_sf_2"/>
</dbReference>
<dbReference type="Proteomes" id="UP000184041">
    <property type="component" value="Unassembled WGS sequence"/>
</dbReference>
<dbReference type="AlphaFoldDB" id="A0A1M4YPB9"/>
<accession>A0A1M4YPB9</accession>
<dbReference type="RefSeq" id="WP_084088083.1">
    <property type="nucleotide sequence ID" value="NZ_FQUS01000005.1"/>
</dbReference>
<dbReference type="Gene3D" id="3.30.497.10">
    <property type="entry name" value="Antithrombin, subunit I, domain 2"/>
    <property type="match status" value="1"/>
</dbReference>
<dbReference type="STRING" id="1194090.SAMN05443144_105121"/>
<dbReference type="Pfam" id="PF00079">
    <property type="entry name" value="Serpin"/>
    <property type="match status" value="1"/>
</dbReference>
<gene>
    <name evidence="4" type="ORF">SAMN05443144_105121</name>
</gene>
<dbReference type="SUPFAM" id="SSF56574">
    <property type="entry name" value="Serpins"/>
    <property type="match status" value="1"/>
</dbReference>
<comment type="similarity">
    <text evidence="1">Belongs to the serpin family.</text>
</comment>
<keyword evidence="2" id="KW-0732">Signal</keyword>
<protein>
    <submittedName>
        <fullName evidence="4">Serpin B</fullName>
    </submittedName>
</protein>
<evidence type="ECO:0000256" key="1">
    <source>
        <dbReference type="RuleBase" id="RU000411"/>
    </source>
</evidence>
<dbReference type="GO" id="GO:0005615">
    <property type="term" value="C:extracellular space"/>
    <property type="evidence" value="ECO:0007669"/>
    <property type="project" value="InterPro"/>
</dbReference>
<name>A0A1M4YPB9_9BACT</name>
<dbReference type="SMART" id="SM00093">
    <property type="entry name" value="SERPIN"/>
    <property type="match status" value="1"/>
</dbReference>
<dbReference type="GO" id="GO:0004867">
    <property type="term" value="F:serine-type endopeptidase inhibitor activity"/>
    <property type="evidence" value="ECO:0007669"/>
    <property type="project" value="InterPro"/>
</dbReference>
<proteinExistence type="inferred from homology"/>
<dbReference type="PANTHER" id="PTHR11461:SF211">
    <property type="entry name" value="GH10112P-RELATED"/>
    <property type="match status" value="1"/>
</dbReference>
<sequence length="421" mass="47889">MMKYLIVTLAVFFTTLTVTGCEMNQVDEEETEPFERRELPRMLSEQEAELSEGAGDFGLDLMHRLVEEKPNQNHFISPLSIQMAYGMTMNGAGGATYNQIQKTLGLEGMSREEINEAARNLIELLSGFDEDVQFNIANSIWYRDTFTVEEDFLETNESYYDAIIEAADFGDPGTVDRINSWVGDKTGGLIDEIVQGPIDPLTVMYLINAMYFNGDWTVPFDSEHTTRQPFYRPDGSAVDVDMMRMEEQERMLYRQGENYEAVNLYYGDAGFAMTLVLPDEEVGLESWVQDLNREQWRELTGGFNRVTLMMDLPRFETAYEIEDFKEVLQDMGITAAFEPAKSDFSGINPEHDDLHISDTRHKTFIRVNEEGTEAAAATSVEIGLVSMPASVQISFDRPFFYVIREVESETILFMGTMTDPS</sequence>
<reference evidence="4 5" key="1">
    <citation type="submission" date="2016-11" db="EMBL/GenBank/DDBJ databases">
        <authorList>
            <person name="Jaros S."/>
            <person name="Januszkiewicz K."/>
            <person name="Wedrychowicz H."/>
        </authorList>
    </citation>
    <scope>NUCLEOTIDE SEQUENCE [LARGE SCALE GENOMIC DNA]</scope>
    <source>
        <strain evidence="4 5">DSM 21986</strain>
    </source>
</reference>
<dbReference type="PROSITE" id="PS00284">
    <property type="entry name" value="SERPIN"/>
    <property type="match status" value="1"/>
</dbReference>
<dbReference type="CDD" id="cd19588">
    <property type="entry name" value="serpin_miropin-like"/>
    <property type="match status" value="1"/>
</dbReference>
<organism evidence="4 5">
    <name type="scientific">Fodinibius roseus</name>
    <dbReference type="NCBI Taxonomy" id="1194090"/>
    <lineage>
        <taxon>Bacteria</taxon>
        <taxon>Pseudomonadati</taxon>
        <taxon>Balneolota</taxon>
        <taxon>Balneolia</taxon>
        <taxon>Balneolales</taxon>
        <taxon>Balneolaceae</taxon>
        <taxon>Fodinibius</taxon>
    </lineage>
</organism>
<dbReference type="InterPro" id="IPR023796">
    <property type="entry name" value="Serpin_dom"/>
</dbReference>
<dbReference type="Gene3D" id="2.30.39.10">
    <property type="entry name" value="Alpha-1-antitrypsin, domain 1"/>
    <property type="match status" value="1"/>
</dbReference>
<dbReference type="PROSITE" id="PS51257">
    <property type="entry name" value="PROKAR_LIPOPROTEIN"/>
    <property type="match status" value="1"/>
</dbReference>
<evidence type="ECO:0000313" key="5">
    <source>
        <dbReference type="Proteomes" id="UP000184041"/>
    </source>
</evidence>
<dbReference type="InterPro" id="IPR023795">
    <property type="entry name" value="Serpin_CS"/>
</dbReference>
<dbReference type="EMBL" id="FQUS01000005">
    <property type="protein sequence ID" value="SHF07644.1"/>
    <property type="molecule type" value="Genomic_DNA"/>
</dbReference>